<dbReference type="KEGG" id="bdw:94337947"/>
<dbReference type="EMBL" id="JALLKP010000032">
    <property type="protein sequence ID" value="KAK2194879.1"/>
    <property type="molecule type" value="Genomic_DNA"/>
</dbReference>
<keyword evidence="3" id="KW-1185">Reference proteome</keyword>
<name>A0AAD9PHC3_9APIC</name>
<dbReference type="Proteomes" id="UP001214638">
    <property type="component" value="Unassembled WGS sequence"/>
</dbReference>
<dbReference type="FunFam" id="1.10.472.80:FF:000038">
    <property type="entry name" value="TBC1 domain family member 5"/>
    <property type="match status" value="1"/>
</dbReference>
<gene>
    <name evidence="2" type="ORF">BdWA1_003650</name>
</gene>
<dbReference type="GO" id="GO:0005096">
    <property type="term" value="F:GTPase activator activity"/>
    <property type="evidence" value="ECO:0007669"/>
    <property type="project" value="TreeGrafter"/>
</dbReference>
<dbReference type="SUPFAM" id="SSF47923">
    <property type="entry name" value="Ypt/Rab-GAP domain of gyp1p"/>
    <property type="match status" value="2"/>
</dbReference>
<protein>
    <submittedName>
        <fullName evidence="2">Bifunctional Rab-GTPase-TBC domain/Rab-GTPase-TBC domain superfamily</fullName>
    </submittedName>
</protein>
<accession>A0AAD9PHC3</accession>
<reference evidence="2" key="1">
    <citation type="journal article" date="2023" name="Nat. Microbiol.">
        <title>Babesia duncani multi-omics identifies virulence factors and drug targets.</title>
        <authorList>
            <person name="Singh P."/>
            <person name="Lonardi S."/>
            <person name="Liang Q."/>
            <person name="Vydyam P."/>
            <person name="Khabirova E."/>
            <person name="Fang T."/>
            <person name="Gihaz S."/>
            <person name="Thekkiniath J."/>
            <person name="Munshi M."/>
            <person name="Abel S."/>
            <person name="Ciampossin L."/>
            <person name="Batugedara G."/>
            <person name="Gupta M."/>
            <person name="Lu X.M."/>
            <person name="Lenz T."/>
            <person name="Chakravarty S."/>
            <person name="Cornillot E."/>
            <person name="Hu Y."/>
            <person name="Ma W."/>
            <person name="Gonzalez L.M."/>
            <person name="Sanchez S."/>
            <person name="Estrada K."/>
            <person name="Sanchez-Flores A."/>
            <person name="Montero E."/>
            <person name="Harb O.S."/>
            <person name="Le Roch K.G."/>
            <person name="Mamoun C.B."/>
        </authorList>
    </citation>
    <scope>NUCLEOTIDE SEQUENCE</scope>
    <source>
        <strain evidence="2">WA1</strain>
    </source>
</reference>
<dbReference type="Pfam" id="PF00566">
    <property type="entry name" value="RabGAP-TBC"/>
    <property type="match status" value="1"/>
</dbReference>
<feature type="domain" description="Rab-GAP TBC" evidence="1">
    <location>
        <begin position="66"/>
        <end position="350"/>
    </location>
</feature>
<dbReference type="GeneID" id="94337947"/>
<dbReference type="Gene3D" id="1.10.472.80">
    <property type="entry name" value="Ypt/Rab-GAP domain of gyp1p, domain 3"/>
    <property type="match status" value="1"/>
</dbReference>
<dbReference type="PROSITE" id="PS50086">
    <property type="entry name" value="TBC_RABGAP"/>
    <property type="match status" value="1"/>
</dbReference>
<dbReference type="SMART" id="SM00164">
    <property type="entry name" value="TBC"/>
    <property type="match status" value="1"/>
</dbReference>
<dbReference type="InterPro" id="IPR035969">
    <property type="entry name" value="Rab-GAP_TBC_sf"/>
</dbReference>
<dbReference type="AlphaFoldDB" id="A0AAD9PHC3"/>
<evidence type="ECO:0000313" key="2">
    <source>
        <dbReference type="EMBL" id="KAK2194879.1"/>
    </source>
</evidence>
<organism evidence="2 3">
    <name type="scientific">Babesia duncani</name>
    <dbReference type="NCBI Taxonomy" id="323732"/>
    <lineage>
        <taxon>Eukaryota</taxon>
        <taxon>Sar</taxon>
        <taxon>Alveolata</taxon>
        <taxon>Apicomplexa</taxon>
        <taxon>Aconoidasida</taxon>
        <taxon>Piroplasmida</taxon>
        <taxon>Babesiidae</taxon>
        <taxon>Babesia</taxon>
    </lineage>
</organism>
<dbReference type="Gene3D" id="1.10.8.270">
    <property type="entry name" value="putative rabgap domain of human tbc1 domain family member 14 like domains"/>
    <property type="match status" value="1"/>
</dbReference>
<evidence type="ECO:0000259" key="1">
    <source>
        <dbReference type="PROSITE" id="PS50086"/>
    </source>
</evidence>
<sequence length="519" mass="60121">MSDTDTALEEAGYCGVSSMDIYDFFKKLGLDKNNSAKSANASSGGAQFAPGIDIVNTAKSILEQEFTLLNSRRIIWGYLLGAYCGESIQDLIREIKSSRSHYWKLVENHDKDKRISSIQTQNPQLFHPLAPLDRNPWAISEKLKELQEEIWQDIERTYQERPLFQNEQVKKSLQGILYVWSLEHDYISYKQGMNELLGLIYIACYRDQFMCDSENHQLADERFKYIYSGELKDIEADSFTLFNALMDIELQMMFDVGCINRVDASVSSMSQNLHRIAKKKIGATFNPLRERCHLIFHVILKEYDEALYTHLKELEIEPHLFLMRWIRLLFTREFNVNESLSLWDYIFADNFIQKHDNEEIPHFQMALIEYFAVAMLLFVRDDLLDGDVNYCLKRLFKYPPVNDISTLMARALCLKRPKFVECMDQMTNDSGSSWETPQTQAPNLTKVTTAPTTPMIPKDAVTSSNSILCQTRKEIVEVILNMEALYKSNANELGINLIQDIRTIHDRLLTILANIDRSQ</sequence>
<evidence type="ECO:0000313" key="3">
    <source>
        <dbReference type="Proteomes" id="UP001214638"/>
    </source>
</evidence>
<dbReference type="PANTHER" id="PTHR22957">
    <property type="entry name" value="TBC1 DOMAIN FAMILY MEMBER GTPASE-ACTIVATING PROTEIN"/>
    <property type="match status" value="1"/>
</dbReference>
<comment type="caution">
    <text evidence="2">The sequence shown here is derived from an EMBL/GenBank/DDBJ whole genome shotgun (WGS) entry which is preliminary data.</text>
</comment>
<proteinExistence type="predicted"/>
<dbReference type="InterPro" id="IPR000195">
    <property type="entry name" value="Rab-GAP-TBC_dom"/>
</dbReference>
<dbReference type="RefSeq" id="XP_067801722.1">
    <property type="nucleotide sequence ID" value="XM_067948660.1"/>
</dbReference>